<keyword evidence="7" id="KW-0406">Ion transport</keyword>
<evidence type="ECO:0000256" key="5">
    <source>
        <dbReference type="ARBA" id="ARBA00022692"/>
    </source>
</evidence>
<keyword evidence="8" id="KW-0798">TonB box</keyword>
<comment type="similarity">
    <text evidence="11">Belongs to the TonB-dependent receptor family.</text>
</comment>
<evidence type="ECO:0000256" key="8">
    <source>
        <dbReference type="ARBA" id="ARBA00023077"/>
    </source>
</evidence>
<evidence type="ECO:0000256" key="4">
    <source>
        <dbReference type="ARBA" id="ARBA00022496"/>
    </source>
</evidence>
<feature type="chain" id="PRO_5032921166" evidence="12">
    <location>
        <begin position="28"/>
        <end position="439"/>
    </location>
</feature>
<evidence type="ECO:0000256" key="7">
    <source>
        <dbReference type="ARBA" id="ARBA00023065"/>
    </source>
</evidence>
<dbReference type="InterPro" id="IPR036942">
    <property type="entry name" value="Beta-barrel_TonB_sf"/>
</dbReference>
<keyword evidence="9 11" id="KW-0472">Membrane</keyword>
<dbReference type="GO" id="GO:0009279">
    <property type="term" value="C:cell outer membrane"/>
    <property type="evidence" value="ECO:0007669"/>
    <property type="project" value="UniProtKB-SubCell"/>
</dbReference>
<dbReference type="SUPFAM" id="SSF56935">
    <property type="entry name" value="Porins"/>
    <property type="match status" value="1"/>
</dbReference>
<keyword evidence="15" id="KW-1185">Reference proteome</keyword>
<reference evidence="14 15" key="1">
    <citation type="submission" date="2020-08" db="EMBL/GenBank/DDBJ databases">
        <title>Genomic Encyclopedia of Type Strains, Phase IV (KMG-IV): sequencing the most valuable type-strain genomes for metagenomic binning, comparative biology and taxonomic classification.</title>
        <authorList>
            <person name="Goeker M."/>
        </authorList>
    </citation>
    <scope>NUCLEOTIDE SEQUENCE [LARGE SCALE GENOMIC DNA]</scope>
    <source>
        <strain evidence="14 15">DSM 102255</strain>
    </source>
</reference>
<keyword evidence="4" id="KW-0410">Iron transport</keyword>
<dbReference type="PANTHER" id="PTHR32552:SF81">
    <property type="entry name" value="TONB-DEPENDENT OUTER MEMBRANE RECEPTOR"/>
    <property type="match status" value="1"/>
</dbReference>
<dbReference type="GO" id="GO:0006826">
    <property type="term" value="P:iron ion transport"/>
    <property type="evidence" value="ECO:0007669"/>
    <property type="project" value="UniProtKB-KW"/>
</dbReference>
<dbReference type="AlphaFoldDB" id="A0A841J4G9"/>
<keyword evidence="5 11" id="KW-0812">Transmembrane</keyword>
<keyword evidence="6" id="KW-0408">Iron</keyword>
<dbReference type="EMBL" id="JACIJP010000021">
    <property type="protein sequence ID" value="MBB6125873.1"/>
    <property type="molecule type" value="Genomic_DNA"/>
</dbReference>
<evidence type="ECO:0000259" key="13">
    <source>
        <dbReference type="Pfam" id="PF07715"/>
    </source>
</evidence>
<evidence type="ECO:0000256" key="3">
    <source>
        <dbReference type="ARBA" id="ARBA00022452"/>
    </source>
</evidence>
<organism evidence="14 15">
    <name type="scientific">Sphingobium subterraneum</name>
    <dbReference type="NCBI Taxonomy" id="627688"/>
    <lineage>
        <taxon>Bacteria</taxon>
        <taxon>Pseudomonadati</taxon>
        <taxon>Pseudomonadota</taxon>
        <taxon>Alphaproteobacteria</taxon>
        <taxon>Sphingomonadales</taxon>
        <taxon>Sphingomonadaceae</taxon>
        <taxon>Sphingobium</taxon>
    </lineage>
</organism>
<protein>
    <submittedName>
        <fullName evidence="14">Iron complex outermembrane receptor protein</fullName>
    </submittedName>
</protein>
<comment type="caution">
    <text evidence="14">The sequence shown here is derived from an EMBL/GenBank/DDBJ whole genome shotgun (WGS) entry which is preliminary data.</text>
</comment>
<dbReference type="InterPro" id="IPR012910">
    <property type="entry name" value="Plug_dom"/>
</dbReference>
<sequence length="439" mass="46727">MKFDKVFTVTSLSVAMVALTFPVNASAQSEDTAPTQKPSSETQGYEDIVVTARRTSESLQNVPVAVTALSGSALADRSVTNLSEVTQSVPNMLSAGSGNGGSAGQFFLRGVGQGDFTVNMDPGVAIYIDGVYYPRTQGANLDLVDVERVEVLRGPQGTLYGKNATGGLISYITRSPDAPERMQAMMEVSSRNGLRGQFSFNRELSDNDTLYIGGSVVGLTQDGWGDVLVAPTNTSKLGLGKGNFNKRQSVSGRLSLLFRPSDALKFTVRGDMTEQNGAGPAVVLLAATPGTTTSNLVSEEQRADIGKFDRFYSDYRPPNDLSLRGISLTGELDLGGATLKSITAYRTLKQSAGLDFDATDKAIANYGQKVWQNQFSQELQLNGSSFDGALDWITGAYFLREKLSQELTLEGTAAPATLSGGTVQFQDVTPLTKSGLLPV</sequence>
<name>A0A841J4G9_9SPHN</name>
<dbReference type="RefSeq" id="WP_037557551.1">
    <property type="nucleotide sequence ID" value="NZ_JACIJP010000021.1"/>
</dbReference>
<evidence type="ECO:0000256" key="1">
    <source>
        <dbReference type="ARBA" id="ARBA00004571"/>
    </source>
</evidence>
<evidence type="ECO:0000313" key="14">
    <source>
        <dbReference type="EMBL" id="MBB6125873.1"/>
    </source>
</evidence>
<keyword evidence="2 11" id="KW-0813">Transport</keyword>
<keyword evidence="12" id="KW-0732">Signal</keyword>
<dbReference type="PROSITE" id="PS52016">
    <property type="entry name" value="TONB_DEPENDENT_REC_3"/>
    <property type="match status" value="1"/>
</dbReference>
<keyword evidence="3 11" id="KW-1134">Transmembrane beta strand</keyword>
<keyword evidence="14" id="KW-0675">Receptor</keyword>
<dbReference type="Gene3D" id="2.40.170.20">
    <property type="entry name" value="TonB-dependent receptor, beta-barrel domain"/>
    <property type="match status" value="1"/>
</dbReference>
<dbReference type="Proteomes" id="UP000552700">
    <property type="component" value="Unassembled WGS sequence"/>
</dbReference>
<feature type="signal peptide" evidence="12">
    <location>
        <begin position="1"/>
        <end position="27"/>
    </location>
</feature>
<evidence type="ECO:0000256" key="9">
    <source>
        <dbReference type="ARBA" id="ARBA00023136"/>
    </source>
</evidence>
<evidence type="ECO:0000256" key="6">
    <source>
        <dbReference type="ARBA" id="ARBA00023004"/>
    </source>
</evidence>
<dbReference type="PANTHER" id="PTHR32552">
    <property type="entry name" value="FERRICHROME IRON RECEPTOR-RELATED"/>
    <property type="match status" value="1"/>
</dbReference>
<evidence type="ECO:0000256" key="12">
    <source>
        <dbReference type="SAM" id="SignalP"/>
    </source>
</evidence>
<evidence type="ECO:0000256" key="11">
    <source>
        <dbReference type="PROSITE-ProRule" id="PRU01360"/>
    </source>
</evidence>
<evidence type="ECO:0000256" key="2">
    <source>
        <dbReference type="ARBA" id="ARBA00022448"/>
    </source>
</evidence>
<evidence type="ECO:0000256" key="10">
    <source>
        <dbReference type="ARBA" id="ARBA00023237"/>
    </source>
</evidence>
<proteinExistence type="inferred from homology"/>
<accession>A0A841J4G9</accession>
<dbReference type="InterPro" id="IPR039426">
    <property type="entry name" value="TonB-dep_rcpt-like"/>
</dbReference>
<dbReference type="Pfam" id="PF07715">
    <property type="entry name" value="Plug"/>
    <property type="match status" value="1"/>
</dbReference>
<evidence type="ECO:0000313" key="15">
    <source>
        <dbReference type="Proteomes" id="UP000552700"/>
    </source>
</evidence>
<gene>
    <name evidence="14" type="ORF">FHS92_003639</name>
</gene>
<comment type="subcellular location">
    <subcellularLocation>
        <location evidence="1 11">Cell outer membrane</location>
        <topology evidence="1 11">Multi-pass membrane protein</topology>
    </subcellularLocation>
</comment>
<feature type="domain" description="TonB-dependent receptor plug" evidence="13">
    <location>
        <begin position="59"/>
        <end position="167"/>
    </location>
</feature>
<keyword evidence="10 11" id="KW-0998">Cell outer membrane</keyword>